<organism evidence="5">
    <name type="scientific">Methyloraptor flagellatus</name>
    <dbReference type="NCBI Taxonomy" id="3162530"/>
    <lineage>
        <taxon>Bacteria</taxon>
        <taxon>Pseudomonadati</taxon>
        <taxon>Pseudomonadota</taxon>
        <taxon>Alphaproteobacteria</taxon>
        <taxon>Hyphomicrobiales</taxon>
        <taxon>Ancalomicrobiaceae</taxon>
        <taxon>Methyloraptor</taxon>
    </lineage>
</organism>
<dbReference type="SUPFAM" id="SSF54565">
    <property type="entry name" value="Ribosomal protein S16"/>
    <property type="match status" value="1"/>
</dbReference>
<dbReference type="Pfam" id="PF00886">
    <property type="entry name" value="Ribosomal_S16"/>
    <property type="match status" value="1"/>
</dbReference>
<proteinExistence type="inferred from homology"/>
<dbReference type="PANTHER" id="PTHR12919:SF20">
    <property type="entry name" value="SMALL RIBOSOMAL SUBUNIT PROTEIN BS16M"/>
    <property type="match status" value="1"/>
</dbReference>
<dbReference type="RefSeq" id="WP_407049250.1">
    <property type="nucleotide sequence ID" value="NZ_CP158568.1"/>
</dbReference>
<reference evidence="5" key="1">
    <citation type="submission" date="2024-06" db="EMBL/GenBank/DDBJ databases">
        <title>Methylostella associata gen. nov., sp. nov., a novel Ancalomicrobiaceae-affiliated facultatively methylotrophic bacteria that feed on methanotrophs of the genus Methylococcus.</title>
        <authorList>
            <person name="Saltykova V."/>
            <person name="Danilova O.V."/>
            <person name="Oshkin I.Y."/>
            <person name="Belova S.E."/>
            <person name="Pimenov N.V."/>
            <person name="Dedysh S.N."/>
        </authorList>
    </citation>
    <scope>NUCLEOTIDE SEQUENCE</scope>
    <source>
        <strain evidence="5">S20</strain>
    </source>
</reference>
<evidence type="ECO:0000256" key="1">
    <source>
        <dbReference type="ARBA" id="ARBA00022980"/>
    </source>
</evidence>
<protein>
    <recommendedName>
        <fullName evidence="3">Small ribosomal subunit protein bS16</fullName>
    </recommendedName>
</protein>
<evidence type="ECO:0000256" key="2">
    <source>
        <dbReference type="ARBA" id="ARBA00023274"/>
    </source>
</evidence>
<keyword evidence="2 3" id="KW-0687">Ribonucleoprotein</keyword>
<dbReference type="NCBIfam" id="TIGR00002">
    <property type="entry name" value="S16"/>
    <property type="match status" value="1"/>
</dbReference>
<name>A0AAU7X9B5_9HYPH</name>
<dbReference type="InterPro" id="IPR000307">
    <property type="entry name" value="Ribosomal_bS16"/>
</dbReference>
<dbReference type="GO" id="GO:0006412">
    <property type="term" value="P:translation"/>
    <property type="evidence" value="ECO:0007669"/>
    <property type="project" value="UniProtKB-UniRule"/>
</dbReference>
<dbReference type="InterPro" id="IPR023803">
    <property type="entry name" value="Ribosomal_bS16_dom_sf"/>
</dbReference>
<dbReference type="AlphaFoldDB" id="A0AAU7X9B5"/>
<dbReference type="GO" id="GO:0005737">
    <property type="term" value="C:cytoplasm"/>
    <property type="evidence" value="ECO:0007669"/>
    <property type="project" value="UniProtKB-ARBA"/>
</dbReference>
<dbReference type="PANTHER" id="PTHR12919">
    <property type="entry name" value="30S RIBOSOMAL PROTEIN S16"/>
    <property type="match status" value="1"/>
</dbReference>
<sequence>MSLKIRLARGGTKKRPYYRIVVADARSPRDGRFIEKIGTYNPMLPKDGERVVLVTERVQHWLSVGAQPTDRVARFLDAAGLSKREARNNPQKAEPGKKAQERAAEKAKKAAAAQEAAAE</sequence>
<gene>
    <name evidence="3 5" type="primary">rpsP</name>
    <name evidence="5" type="ORF">ABS361_19255</name>
</gene>
<dbReference type="HAMAP" id="MF_00385">
    <property type="entry name" value="Ribosomal_bS16"/>
    <property type="match status" value="1"/>
</dbReference>
<evidence type="ECO:0000256" key="4">
    <source>
        <dbReference type="SAM" id="MobiDB-lite"/>
    </source>
</evidence>
<dbReference type="Gene3D" id="3.30.1320.10">
    <property type="match status" value="1"/>
</dbReference>
<feature type="region of interest" description="Disordered" evidence="4">
    <location>
        <begin position="82"/>
        <end position="119"/>
    </location>
</feature>
<evidence type="ECO:0000313" key="5">
    <source>
        <dbReference type="EMBL" id="XBY44156.1"/>
    </source>
</evidence>
<dbReference type="GO" id="GO:0003735">
    <property type="term" value="F:structural constituent of ribosome"/>
    <property type="evidence" value="ECO:0007669"/>
    <property type="project" value="InterPro"/>
</dbReference>
<feature type="compositionally biased region" description="Low complexity" evidence="4">
    <location>
        <begin position="110"/>
        <end position="119"/>
    </location>
</feature>
<comment type="similarity">
    <text evidence="3">Belongs to the bacterial ribosomal protein bS16 family.</text>
</comment>
<evidence type="ECO:0000256" key="3">
    <source>
        <dbReference type="HAMAP-Rule" id="MF_00385"/>
    </source>
</evidence>
<dbReference type="GO" id="GO:0015935">
    <property type="term" value="C:small ribosomal subunit"/>
    <property type="evidence" value="ECO:0007669"/>
    <property type="project" value="TreeGrafter"/>
</dbReference>
<keyword evidence="1 3" id="KW-0689">Ribosomal protein</keyword>
<dbReference type="EMBL" id="CP158568">
    <property type="protein sequence ID" value="XBY44156.1"/>
    <property type="molecule type" value="Genomic_DNA"/>
</dbReference>
<dbReference type="KEGG" id="mflg:ABS361_19255"/>
<accession>A0AAU7X9B5</accession>
<feature type="compositionally biased region" description="Basic and acidic residues" evidence="4">
    <location>
        <begin position="94"/>
        <end position="108"/>
    </location>
</feature>